<organism evidence="1 2">
    <name type="scientific">Entomophthora muscae</name>
    <dbReference type="NCBI Taxonomy" id="34485"/>
    <lineage>
        <taxon>Eukaryota</taxon>
        <taxon>Fungi</taxon>
        <taxon>Fungi incertae sedis</taxon>
        <taxon>Zoopagomycota</taxon>
        <taxon>Entomophthoromycotina</taxon>
        <taxon>Entomophthoromycetes</taxon>
        <taxon>Entomophthorales</taxon>
        <taxon>Entomophthoraceae</taxon>
        <taxon>Entomophthora</taxon>
    </lineage>
</organism>
<comment type="caution">
    <text evidence="1">The sequence shown here is derived from an EMBL/GenBank/DDBJ whole genome shotgun (WGS) entry which is preliminary data.</text>
</comment>
<dbReference type="Proteomes" id="UP001165960">
    <property type="component" value="Unassembled WGS sequence"/>
</dbReference>
<protein>
    <submittedName>
        <fullName evidence="1">Uncharacterized protein</fullName>
    </submittedName>
</protein>
<evidence type="ECO:0000313" key="2">
    <source>
        <dbReference type="Proteomes" id="UP001165960"/>
    </source>
</evidence>
<sequence length="905" mass="101546">MVLLKLSLKRLGARPKNILNATLPRFTFHTARTLLSNLAIAGNEGLPKQADLLPAKEFSNPPIESSSEQTLSVHVKDANPALDLCTSKIESYLAEGNIDAAVEQLGVLLESSAEAESLMQKLVTTFLMAEETDPYKPIAALQVLAKRRFFYDQFESKLQWKAFMAEVLNVSVSSHLFAALQDFGLGFKNIIQATTKCLDVPGLDKTIPTILNQIQDQHKQTAFNIAICSLGMGASKSLYAQFSSQLLQAMLDQQLQPTPEAVSCVIGHQLNNLSKEDPNMESKISKAIELYRYSQRHIPNLSQRTYIELIAAINLQLTMKPKYGEDLADIALDIIAQESILPFHTASYLLQAMEAIANGSSNPLLKFDSPISAEKSSPAGIYKLWKKVLQNKSTAPEKHLEVILHCYVRSANNFSQVISTINMLLHDYRVYCPSVEPPKGSMLSYFGLLESSKSSDRLLEDIYEKRRDPDVGLFNFLLRFETSTGNNQGALVWFKRVILARDSPLVPDTDSWCIGINASLRVDKISDTKHFIETILKSNDKAPLTERQYLAVLLGLRPFLSGKHTALPDFTRDLPEWANATTHFVLDHMDRTFYAGAKDKVYTAALKNFATYTSYHQSTDAAKSYRNLMLAFHQRINVPSIVPDASLFTFIFNIFGKKYDSGPPGTLADMEELYCYMIDSGVDLKPHTFISLFHSLASFDDQQVALAYFSRLIELRASKRIKYATGWGQVFEVFFMNILVNLERLTPMLNDMRAFGVRPDSELFHNLIARYAQSRPSLEDLKQLMTLIRTNFPQTRKTPSDSEMKHKLLVKICTTLYKAGGVEEVSKAVDYIIPCMSNFTQANLPPSFHWRIINMAFGTKYNTNVEVGLDWFERLASLAPSSASASGCRSVLEMLHRLPPPLLKG</sequence>
<name>A0ACC2SMF1_9FUNG</name>
<accession>A0ACC2SMF1</accession>
<reference evidence="1" key="1">
    <citation type="submission" date="2022-04" db="EMBL/GenBank/DDBJ databases">
        <title>Genome of the entomopathogenic fungus Entomophthora muscae.</title>
        <authorList>
            <person name="Elya C."/>
            <person name="Lovett B.R."/>
            <person name="Lee E."/>
            <person name="Macias A.M."/>
            <person name="Hajek A.E."/>
            <person name="De Bivort B.L."/>
            <person name="Kasson M.T."/>
            <person name="De Fine Licht H.H."/>
            <person name="Stajich J.E."/>
        </authorList>
    </citation>
    <scope>NUCLEOTIDE SEQUENCE</scope>
    <source>
        <strain evidence="1">Berkeley</strain>
    </source>
</reference>
<dbReference type="EMBL" id="QTSX02004971">
    <property type="protein sequence ID" value="KAJ9063518.1"/>
    <property type="molecule type" value="Genomic_DNA"/>
</dbReference>
<gene>
    <name evidence="1" type="ORF">DSO57_1000097</name>
</gene>
<proteinExistence type="predicted"/>
<keyword evidence="2" id="KW-1185">Reference proteome</keyword>
<evidence type="ECO:0000313" key="1">
    <source>
        <dbReference type="EMBL" id="KAJ9063518.1"/>
    </source>
</evidence>